<dbReference type="HOGENOM" id="CLU_144072_0_0_4"/>
<evidence type="ECO:0000256" key="6">
    <source>
        <dbReference type="SAM" id="Phobius"/>
    </source>
</evidence>
<feature type="transmembrane region" description="Helical" evidence="6">
    <location>
        <begin position="21"/>
        <end position="40"/>
    </location>
</feature>
<organism evidence="7 8">
    <name type="scientific">beta proteobacterium KB13</name>
    <dbReference type="NCBI Taxonomy" id="314607"/>
    <lineage>
        <taxon>Bacteria</taxon>
        <taxon>Pseudomonadati</taxon>
        <taxon>Pseudomonadota</taxon>
        <taxon>Betaproteobacteria</taxon>
        <taxon>Nitrosomonadales</taxon>
        <taxon>OM43 clade</taxon>
    </lineage>
</organism>
<evidence type="ECO:0000256" key="3">
    <source>
        <dbReference type="ARBA" id="ARBA00022692"/>
    </source>
</evidence>
<keyword evidence="2" id="KW-1003">Cell membrane</keyword>
<dbReference type="GO" id="GO:0005886">
    <property type="term" value="C:plasma membrane"/>
    <property type="evidence" value="ECO:0007669"/>
    <property type="project" value="UniProtKB-SubCell"/>
</dbReference>
<comment type="subcellular location">
    <subcellularLocation>
        <location evidence="1">Cell membrane</location>
        <topology evidence="1">Multi-pass membrane protein</topology>
    </subcellularLocation>
</comment>
<dbReference type="Pfam" id="PF03899">
    <property type="entry name" value="ATP-synt_I"/>
    <property type="match status" value="1"/>
</dbReference>
<feature type="transmembrane region" description="Helical" evidence="6">
    <location>
        <begin position="78"/>
        <end position="101"/>
    </location>
</feature>
<sequence>MSLVDNLIEKLEGVPKQLKKMLLRQFIVLSILFVLSYYIYSIELALSIVLGFVAVIVGIVISIPLAKLKTKGLSASSVLVNILKAELVKLGVIILLLWLSFKFYSNLIPFGLMLGLIISALMSGLAISKLDNR</sequence>
<proteinExistence type="predicted"/>
<keyword evidence="4 6" id="KW-1133">Transmembrane helix</keyword>
<dbReference type="EMBL" id="DS995299">
    <property type="protein sequence ID" value="EDZ64395.1"/>
    <property type="molecule type" value="Genomic_DNA"/>
</dbReference>
<accession>B6BVR3</accession>
<dbReference type="AlphaFoldDB" id="B6BVR3"/>
<keyword evidence="3 6" id="KW-0812">Transmembrane</keyword>
<evidence type="ECO:0000256" key="2">
    <source>
        <dbReference type="ARBA" id="ARBA00022475"/>
    </source>
</evidence>
<evidence type="ECO:0000313" key="7">
    <source>
        <dbReference type="EMBL" id="EDZ64395.1"/>
    </source>
</evidence>
<dbReference type="InterPro" id="IPR005598">
    <property type="entry name" value="ATP_synth_I"/>
</dbReference>
<keyword evidence="5 6" id="KW-0472">Membrane</keyword>
<protein>
    <recommendedName>
        <fullName evidence="9">ATP synthase protein I</fullName>
    </recommendedName>
</protein>
<dbReference type="Proteomes" id="UP000004188">
    <property type="component" value="Unassembled WGS sequence"/>
</dbReference>
<gene>
    <name evidence="7" type="ORF">KB13_527</name>
</gene>
<dbReference type="eggNOG" id="ENOG502ZPSE">
    <property type="taxonomic scope" value="Bacteria"/>
</dbReference>
<evidence type="ECO:0000256" key="4">
    <source>
        <dbReference type="ARBA" id="ARBA00022989"/>
    </source>
</evidence>
<evidence type="ECO:0000256" key="1">
    <source>
        <dbReference type="ARBA" id="ARBA00004651"/>
    </source>
</evidence>
<keyword evidence="8" id="KW-1185">Reference proteome</keyword>
<evidence type="ECO:0000256" key="5">
    <source>
        <dbReference type="ARBA" id="ARBA00023136"/>
    </source>
</evidence>
<feature type="transmembrane region" description="Helical" evidence="6">
    <location>
        <begin position="46"/>
        <end position="66"/>
    </location>
</feature>
<reference evidence="8" key="1">
    <citation type="journal article" date="2012" name="Stand. Genomic Sci.">
        <title>Genome sequence of strain HIMB624, a cultured representative from the OM43 clade of marine Betaproteobacteria.</title>
        <authorList>
            <person name="Huggett M.J."/>
            <person name="Hayakawa D.H."/>
            <person name="Rappe M.S."/>
        </authorList>
    </citation>
    <scope>NUCLEOTIDE SEQUENCE [LARGE SCALE GENOMIC DNA]</scope>
    <source>
        <strain evidence="8">KB13</strain>
    </source>
</reference>
<dbReference type="STRING" id="314607.KB13_527"/>
<evidence type="ECO:0008006" key="9">
    <source>
        <dbReference type="Google" id="ProtNLM"/>
    </source>
</evidence>
<name>B6BVR3_9PROT</name>
<evidence type="ECO:0000313" key="8">
    <source>
        <dbReference type="Proteomes" id="UP000004188"/>
    </source>
</evidence>
<feature type="transmembrane region" description="Helical" evidence="6">
    <location>
        <begin position="107"/>
        <end position="127"/>
    </location>
</feature>